<keyword evidence="1" id="KW-1133">Transmembrane helix</keyword>
<feature type="non-terminal residue" evidence="2">
    <location>
        <position position="41"/>
    </location>
</feature>
<evidence type="ECO:0000313" key="3">
    <source>
        <dbReference type="Proteomes" id="UP000054359"/>
    </source>
</evidence>
<reference evidence="2 3" key="1">
    <citation type="submission" date="2013-11" db="EMBL/GenBank/DDBJ databases">
        <title>Genome sequencing of Stegodyphus mimosarum.</title>
        <authorList>
            <person name="Bechsgaard J."/>
        </authorList>
    </citation>
    <scope>NUCLEOTIDE SEQUENCE [LARGE SCALE GENOMIC DNA]</scope>
</reference>
<organism evidence="2 3">
    <name type="scientific">Stegodyphus mimosarum</name>
    <name type="common">African social velvet spider</name>
    <dbReference type="NCBI Taxonomy" id="407821"/>
    <lineage>
        <taxon>Eukaryota</taxon>
        <taxon>Metazoa</taxon>
        <taxon>Ecdysozoa</taxon>
        <taxon>Arthropoda</taxon>
        <taxon>Chelicerata</taxon>
        <taxon>Arachnida</taxon>
        <taxon>Araneae</taxon>
        <taxon>Araneomorphae</taxon>
        <taxon>Entelegynae</taxon>
        <taxon>Eresoidea</taxon>
        <taxon>Eresidae</taxon>
        <taxon>Stegodyphus</taxon>
    </lineage>
</organism>
<keyword evidence="1" id="KW-0472">Membrane</keyword>
<proteinExistence type="predicted"/>
<accession>A0A087T403</accession>
<feature type="transmembrane region" description="Helical" evidence="1">
    <location>
        <begin position="7"/>
        <end position="25"/>
    </location>
</feature>
<dbReference type="EMBL" id="KK113297">
    <property type="protein sequence ID" value="KFM59842.1"/>
    <property type="molecule type" value="Genomic_DNA"/>
</dbReference>
<name>A0A087T403_STEMI</name>
<dbReference type="Proteomes" id="UP000054359">
    <property type="component" value="Unassembled WGS sequence"/>
</dbReference>
<keyword evidence="3" id="KW-1185">Reference proteome</keyword>
<feature type="non-terminal residue" evidence="2">
    <location>
        <position position="1"/>
    </location>
</feature>
<keyword evidence="1" id="KW-0812">Transmembrane</keyword>
<evidence type="ECO:0000256" key="1">
    <source>
        <dbReference type="SAM" id="Phobius"/>
    </source>
</evidence>
<evidence type="ECO:0000313" key="2">
    <source>
        <dbReference type="EMBL" id="KFM59842.1"/>
    </source>
</evidence>
<dbReference type="AlphaFoldDB" id="A0A087T403"/>
<sequence length="41" mass="4762">RNTYRETCFSFYALLVLTSCGFYSSRNWPGVKPLSNHILGY</sequence>
<gene>
    <name evidence="2" type="ORF">X975_01265</name>
</gene>
<protein>
    <submittedName>
        <fullName evidence="2">Uncharacterized protein</fullName>
    </submittedName>
</protein>